<dbReference type="EMBL" id="JBHSMS010000087">
    <property type="protein sequence ID" value="MFC5514063.1"/>
    <property type="molecule type" value="Genomic_DNA"/>
</dbReference>
<accession>A0ABW0PNZ0</accession>
<dbReference type="RefSeq" id="WP_379727443.1">
    <property type="nucleotide sequence ID" value="NZ_JBHSMS010000087.1"/>
</dbReference>
<name>A0ABW0PNZ0_9BURK</name>
<dbReference type="Proteomes" id="UP001596031">
    <property type="component" value="Unassembled WGS sequence"/>
</dbReference>
<organism evidence="1 2">
    <name type="scientific">Massilia jejuensis</name>
    <dbReference type="NCBI Taxonomy" id="648894"/>
    <lineage>
        <taxon>Bacteria</taxon>
        <taxon>Pseudomonadati</taxon>
        <taxon>Pseudomonadota</taxon>
        <taxon>Betaproteobacteria</taxon>
        <taxon>Burkholderiales</taxon>
        <taxon>Oxalobacteraceae</taxon>
        <taxon>Telluria group</taxon>
        <taxon>Massilia</taxon>
    </lineage>
</organism>
<proteinExistence type="predicted"/>
<evidence type="ECO:0000313" key="1">
    <source>
        <dbReference type="EMBL" id="MFC5514063.1"/>
    </source>
</evidence>
<sequence>MNLLDGLARTDIDPAMLAKVRTLVEQQQAQLLPFADSTPA</sequence>
<gene>
    <name evidence="1" type="ORF">ACFPOU_23445</name>
</gene>
<reference evidence="2" key="1">
    <citation type="journal article" date="2019" name="Int. J. Syst. Evol. Microbiol.">
        <title>The Global Catalogue of Microorganisms (GCM) 10K type strain sequencing project: providing services to taxonomists for standard genome sequencing and annotation.</title>
        <authorList>
            <consortium name="The Broad Institute Genomics Platform"/>
            <consortium name="The Broad Institute Genome Sequencing Center for Infectious Disease"/>
            <person name="Wu L."/>
            <person name="Ma J."/>
        </authorList>
    </citation>
    <scope>NUCLEOTIDE SEQUENCE [LARGE SCALE GENOMIC DNA]</scope>
    <source>
        <strain evidence="2">CCUG 38813</strain>
    </source>
</reference>
<comment type="caution">
    <text evidence="1">The sequence shown here is derived from an EMBL/GenBank/DDBJ whole genome shotgun (WGS) entry which is preliminary data.</text>
</comment>
<protein>
    <submittedName>
        <fullName evidence="1">Uncharacterized protein</fullName>
    </submittedName>
</protein>
<keyword evidence="2" id="KW-1185">Reference proteome</keyword>
<evidence type="ECO:0000313" key="2">
    <source>
        <dbReference type="Proteomes" id="UP001596031"/>
    </source>
</evidence>